<evidence type="ECO:0000256" key="1">
    <source>
        <dbReference type="ARBA" id="ARBA00004776"/>
    </source>
</evidence>
<dbReference type="PANTHER" id="PTHR43179">
    <property type="entry name" value="RHAMNOSYLTRANSFERASE WBBL"/>
    <property type="match status" value="1"/>
</dbReference>
<organism evidence="5 6">
    <name type="scientific">Frankia alni (strain DSM 45986 / CECT 9034 / ACN14a)</name>
    <dbReference type="NCBI Taxonomy" id="326424"/>
    <lineage>
        <taxon>Bacteria</taxon>
        <taxon>Bacillati</taxon>
        <taxon>Actinomycetota</taxon>
        <taxon>Actinomycetes</taxon>
        <taxon>Frankiales</taxon>
        <taxon>Frankiaceae</taxon>
        <taxon>Frankia</taxon>
    </lineage>
</organism>
<evidence type="ECO:0000256" key="3">
    <source>
        <dbReference type="ARBA" id="ARBA00022676"/>
    </source>
</evidence>
<evidence type="ECO:0000313" key="6">
    <source>
        <dbReference type="Proteomes" id="UP000000657"/>
    </source>
</evidence>
<comment type="pathway">
    <text evidence="1">Cell wall biogenesis; cell wall polysaccharide biosynthesis.</text>
</comment>
<comment type="similarity">
    <text evidence="2">Belongs to the glycosyltransferase 2 family.</text>
</comment>
<dbReference type="SUPFAM" id="SSF53448">
    <property type="entry name" value="Nucleotide-diphospho-sugar transferases"/>
    <property type="match status" value="1"/>
</dbReference>
<dbReference type="KEGG" id="fal:FRAAL2046"/>
<keyword evidence="6" id="KW-1185">Reference proteome</keyword>
<dbReference type="AlphaFoldDB" id="Q0RP39"/>
<dbReference type="OrthoDB" id="9771846at2"/>
<evidence type="ECO:0000256" key="4">
    <source>
        <dbReference type="ARBA" id="ARBA00022679"/>
    </source>
</evidence>
<dbReference type="HOGENOM" id="CLU_949136_0_0_11"/>
<dbReference type="PANTHER" id="PTHR43179:SF12">
    <property type="entry name" value="GALACTOFURANOSYLTRANSFERASE GLFT2"/>
    <property type="match status" value="1"/>
</dbReference>
<dbReference type="CAZy" id="GT2">
    <property type="family name" value="Glycosyltransferase Family 2"/>
</dbReference>
<dbReference type="GO" id="GO:0016757">
    <property type="term" value="F:glycosyltransferase activity"/>
    <property type="evidence" value="ECO:0007669"/>
    <property type="project" value="UniProtKB-KW"/>
</dbReference>
<evidence type="ECO:0000313" key="5">
    <source>
        <dbReference type="EMBL" id="CAJ60695.1"/>
    </source>
</evidence>
<dbReference type="RefSeq" id="WP_011603217.1">
    <property type="nucleotide sequence ID" value="NC_008278.1"/>
</dbReference>
<dbReference type="Pfam" id="PF13641">
    <property type="entry name" value="Glyco_tranf_2_3"/>
    <property type="match status" value="1"/>
</dbReference>
<reference evidence="5 6" key="1">
    <citation type="journal article" date="2007" name="Genome Res.">
        <title>Genome characteristics of facultatively symbiotic Frankia sp. strains reflect host range and host plant biogeography.</title>
        <authorList>
            <person name="Normand P."/>
            <person name="Lapierre P."/>
            <person name="Tisa L.S."/>
            <person name="Gogarten J.P."/>
            <person name="Alloisio N."/>
            <person name="Bagnarol E."/>
            <person name="Bassi C.A."/>
            <person name="Berry A.M."/>
            <person name="Bickhart D.M."/>
            <person name="Choisne N."/>
            <person name="Couloux A."/>
            <person name="Cournoyer B."/>
            <person name="Cruveiller S."/>
            <person name="Daubin V."/>
            <person name="Demange N."/>
            <person name="Francino M.P."/>
            <person name="Goltsman E."/>
            <person name="Huang Y."/>
            <person name="Kopp O.R."/>
            <person name="Labarre L."/>
            <person name="Lapidus A."/>
            <person name="Lavire C."/>
            <person name="Marechal J."/>
            <person name="Martinez M."/>
            <person name="Mastronunzio J.E."/>
            <person name="Mullin B.C."/>
            <person name="Niemann J."/>
            <person name="Pujic P."/>
            <person name="Rawnsley T."/>
            <person name="Rouy Z."/>
            <person name="Schenowitz C."/>
            <person name="Sellstedt A."/>
            <person name="Tavares F."/>
            <person name="Tomkins J.P."/>
            <person name="Vallenet D."/>
            <person name="Valverde C."/>
            <person name="Wall L.G."/>
            <person name="Wang Y."/>
            <person name="Medigue C."/>
            <person name="Benson D.R."/>
        </authorList>
    </citation>
    <scope>NUCLEOTIDE SEQUENCE [LARGE SCALE GENOMIC DNA]</scope>
    <source>
        <strain evidence="6">DSM 45986 / CECT 9034 / ACN14a</strain>
    </source>
</reference>
<dbReference type="Proteomes" id="UP000000657">
    <property type="component" value="Chromosome"/>
</dbReference>
<keyword evidence="3" id="KW-0328">Glycosyltransferase</keyword>
<dbReference type="EMBL" id="CT573213">
    <property type="protein sequence ID" value="CAJ60695.1"/>
    <property type="molecule type" value="Genomic_DNA"/>
</dbReference>
<protein>
    <submittedName>
        <fullName evidence="5">Glycosyl transferase-like protein</fullName>
    </submittedName>
</protein>
<accession>Q0RP39</accession>
<dbReference type="InterPro" id="IPR029044">
    <property type="entry name" value="Nucleotide-diphossugar_trans"/>
</dbReference>
<name>Q0RP39_FRAAA</name>
<proteinExistence type="inferred from homology"/>
<sequence length="293" mass="31018">MKATAVIVHWGPVTPTVELAAALTALTRIAGIVVVANDGRPRPAGLDPGVSWLVPAGNLGFGGGFRHGCAADPSAQAYLLLNNDVHLTAATVDACLDLLARPGVGIVGPTLVNAGGLHPGADGLTPVLTVPRRRRVPTDGADEVPWVTGATMFIRAACLRDAPMQTRFFLVYEDLDLCRRARAAGWRVLVSPAQSWHAGGGTVPGDGYTYYTVRNRLWFARLHARPPQVALTTAWLLVAVLPRLAAAGAVRGGGTVRLRCALHGLRDGLGRIPPPDSLLPDEPRAARWSTWRS</sequence>
<dbReference type="STRING" id="326424.FRAAL2046"/>
<keyword evidence="4" id="KW-0808">Transferase</keyword>
<dbReference type="Gene3D" id="3.90.550.10">
    <property type="entry name" value="Spore Coat Polysaccharide Biosynthesis Protein SpsA, Chain A"/>
    <property type="match status" value="1"/>
</dbReference>
<gene>
    <name evidence="5" type="ordered locus">FRAAL2046</name>
</gene>
<dbReference type="eggNOG" id="COG1216">
    <property type="taxonomic scope" value="Bacteria"/>
</dbReference>
<evidence type="ECO:0000256" key="2">
    <source>
        <dbReference type="ARBA" id="ARBA00006739"/>
    </source>
</evidence>